<dbReference type="PANTHER" id="PTHR33375:SF1">
    <property type="entry name" value="CHROMOSOME-PARTITIONING PROTEIN PARB-RELATED"/>
    <property type="match status" value="1"/>
</dbReference>
<feature type="domain" description="ParB-like N-terminal" evidence="2">
    <location>
        <begin position="7"/>
        <end position="96"/>
    </location>
</feature>
<proteinExistence type="inferred from homology"/>
<dbReference type="Proteomes" id="UP000228495">
    <property type="component" value="Unassembled WGS sequence"/>
</dbReference>
<dbReference type="GO" id="GO:0003677">
    <property type="term" value="F:DNA binding"/>
    <property type="evidence" value="ECO:0007669"/>
    <property type="project" value="InterPro"/>
</dbReference>
<dbReference type="SUPFAM" id="SSF110849">
    <property type="entry name" value="ParB/Sulfiredoxin"/>
    <property type="match status" value="1"/>
</dbReference>
<organism evidence="3 4">
    <name type="scientific">candidate division WWE3 bacterium CG22_combo_CG10-13_8_21_14_all_39_12</name>
    <dbReference type="NCBI Taxonomy" id="1975094"/>
    <lineage>
        <taxon>Bacteria</taxon>
        <taxon>Katanobacteria</taxon>
    </lineage>
</organism>
<dbReference type="InterPro" id="IPR050336">
    <property type="entry name" value="Chromosome_partition/occlusion"/>
</dbReference>
<sequence length="180" mass="20794">MKQFEFKLLAIESILPNPKRVRYHIPQKDLIELADSIKEYGLLQPIIVGITSAGFQLIAGERRLRAAKIAGFSEIPAMVGEAASVDLLLLYLEENYRRTKLSLLERAKIIKQLEDNHDMRPADIAKRLHVNTEEIEELRKVLDLPLIIHEAYLDNKLTEEQLLLFTREKDPLKSFYETKS</sequence>
<evidence type="ECO:0000313" key="3">
    <source>
        <dbReference type="EMBL" id="PIP56163.1"/>
    </source>
</evidence>
<comment type="caution">
    <text evidence="3">The sequence shown here is derived from an EMBL/GenBank/DDBJ whole genome shotgun (WGS) entry which is preliminary data.</text>
</comment>
<comment type="similarity">
    <text evidence="1">Belongs to the ParB family.</text>
</comment>
<dbReference type="Gene3D" id="1.10.10.2830">
    <property type="match status" value="1"/>
</dbReference>
<dbReference type="InterPro" id="IPR003115">
    <property type="entry name" value="ParB_N"/>
</dbReference>
<dbReference type="EMBL" id="PCSU01000077">
    <property type="protein sequence ID" value="PIP56163.1"/>
    <property type="molecule type" value="Genomic_DNA"/>
</dbReference>
<dbReference type="Pfam" id="PF02195">
    <property type="entry name" value="ParB_N"/>
    <property type="match status" value="1"/>
</dbReference>
<protein>
    <recommendedName>
        <fullName evidence="2">ParB-like N-terminal domain-containing protein</fullName>
    </recommendedName>
</protein>
<dbReference type="AlphaFoldDB" id="A0A2H0BEQ9"/>
<dbReference type="GO" id="GO:0005694">
    <property type="term" value="C:chromosome"/>
    <property type="evidence" value="ECO:0007669"/>
    <property type="project" value="TreeGrafter"/>
</dbReference>
<name>A0A2H0BEQ9_UNCKA</name>
<dbReference type="InterPro" id="IPR036086">
    <property type="entry name" value="ParB/Sulfiredoxin_sf"/>
</dbReference>
<dbReference type="GO" id="GO:0007059">
    <property type="term" value="P:chromosome segregation"/>
    <property type="evidence" value="ECO:0007669"/>
    <property type="project" value="TreeGrafter"/>
</dbReference>
<dbReference type="NCBIfam" id="TIGR00180">
    <property type="entry name" value="parB_part"/>
    <property type="match status" value="1"/>
</dbReference>
<evidence type="ECO:0000259" key="2">
    <source>
        <dbReference type="SMART" id="SM00470"/>
    </source>
</evidence>
<dbReference type="SUPFAM" id="SSF109709">
    <property type="entry name" value="KorB DNA-binding domain-like"/>
    <property type="match status" value="1"/>
</dbReference>
<accession>A0A2H0BEQ9</accession>
<evidence type="ECO:0000313" key="4">
    <source>
        <dbReference type="Proteomes" id="UP000228495"/>
    </source>
</evidence>
<reference evidence="3 4" key="1">
    <citation type="submission" date="2017-09" db="EMBL/GenBank/DDBJ databases">
        <title>Depth-based differentiation of microbial function through sediment-hosted aquifers and enrichment of novel symbionts in the deep terrestrial subsurface.</title>
        <authorList>
            <person name="Probst A.J."/>
            <person name="Ladd B."/>
            <person name="Jarett J.K."/>
            <person name="Geller-Mcgrath D.E."/>
            <person name="Sieber C.M."/>
            <person name="Emerson J.B."/>
            <person name="Anantharaman K."/>
            <person name="Thomas B.C."/>
            <person name="Malmstrom R."/>
            <person name="Stieglmeier M."/>
            <person name="Klingl A."/>
            <person name="Woyke T."/>
            <person name="Ryan C.M."/>
            <person name="Banfield J.F."/>
        </authorList>
    </citation>
    <scope>NUCLEOTIDE SEQUENCE [LARGE SCALE GENOMIC DNA]</scope>
    <source>
        <strain evidence="3">CG22_combo_CG10-13_8_21_14_all_39_12</strain>
    </source>
</reference>
<evidence type="ECO:0000256" key="1">
    <source>
        <dbReference type="ARBA" id="ARBA00006295"/>
    </source>
</evidence>
<dbReference type="InterPro" id="IPR004437">
    <property type="entry name" value="ParB/RepB/Spo0J"/>
</dbReference>
<dbReference type="PANTHER" id="PTHR33375">
    <property type="entry name" value="CHROMOSOME-PARTITIONING PROTEIN PARB-RELATED"/>
    <property type="match status" value="1"/>
</dbReference>
<gene>
    <name evidence="3" type="ORF">COX05_04495</name>
</gene>
<dbReference type="Gene3D" id="3.90.1530.30">
    <property type="match status" value="1"/>
</dbReference>
<dbReference type="SMART" id="SM00470">
    <property type="entry name" value="ParB"/>
    <property type="match status" value="1"/>
</dbReference>